<dbReference type="GO" id="GO:0006897">
    <property type="term" value="P:endocytosis"/>
    <property type="evidence" value="ECO:0007669"/>
    <property type="project" value="TreeGrafter"/>
</dbReference>
<dbReference type="SMART" id="SM00054">
    <property type="entry name" value="EFh"/>
    <property type="match status" value="2"/>
</dbReference>
<feature type="region of interest" description="Disordered" evidence="3">
    <location>
        <begin position="1"/>
        <end position="95"/>
    </location>
</feature>
<feature type="compositionally biased region" description="Low complexity" evidence="3">
    <location>
        <begin position="61"/>
        <end position="91"/>
    </location>
</feature>
<dbReference type="CDD" id="cd00052">
    <property type="entry name" value="EH"/>
    <property type="match status" value="1"/>
</dbReference>
<reference evidence="6" key="1">
    <citation type="submission" date="2015-04" db="EMBL/GenBank/DDBJ databases">
        <title>The genome sequence of the plant pathogenic Rhizarian Plasmodiophora brassicae reveals insights in its biotrophic life cycle and the origin of chitin synthesis.</title>
        <authorList>
            <person name="Schwelm A."/>
            <person name="Fogelqvist J."/>
            <person name="Knaust A."/>
            <person name="Julke S."/>
            <person name="Lilja T."/>
            <person name="Dhandapani V."/>
            <person name="Bonilla-Rosso G."/>
            <person name="Karlsson M."/>
            <person name="Shevchenko A."/>
            <person name="Choi S.R."/>
            <person name="Kim H.G."/>
            <person name="Park J.Y."/>
            <person name="Lim Y.P."/>
            <person name="Ludwig-Muller J."/>
            <person name="Dixelius C."/>
        </authorList>
    </citation>
    <scope>NUCLEOTIDE SEQUENCE</scope>
    <source>
        <tissue evidence="6">Potato root galls</tissue>
    </source>
</reference>
<evidence type="ECO:0000256" key="1">
    <source>
        <dbReference type="ARBA" id="ARBA00022837"/>
    </source>
</evidence>
<organism evidence="6">
    <name type="scientific">Spongospora subterranea</name>
    <dbReference type="NCBI Taxonomy" id="70186"/>
    <lineage>
        <taxon>Eukaryota</taxon>
        <taxon>Sar</taxon>
        <taxon>Rhizaria</taxon>
        <taxon>Endomyxa</taxon>
        <taxon>Phytomyxea</taxon>
        <taxon>Plasmodiophorida</taxon>
        <taxon>Plasmodiophoridae</taxon>
        <taxon>Spongospora</taxon>
    </lineage>
</organism>
<dbReference type="PANTHER" id="PTHR11216">
    <property type="entry name" value="EH DOMAIN"/>
    <property type="match status" value="1"/>
</dbReference>
<feature type="compositionally biased region" description="Polar residues" evidence="3">
    <location>
        <begin position="49"/>
        <end position="60"/>
    </location>
</feature>
<dbReference type="SMART" id="SM00027">
    <property type="entry name" value="EH"/>
    <property type="match status" value="1"/>
</dbReference>
<dbReference type="GO" id="GO:0005509">
    <property type="term" value="F:calcium ion binding"/>
    <property type="evidence" value="ECO:0007669"/>
    <property type="project" value="InterPro"/>
</dbReference>
<accession>A0A0H5QJD9</accession>
<feature type="non-terminal residue" evidence="6">
    <location>
        <position position="1"/>
    </location>
</feature>
<feature type="domain" description="EF-hand" evidence="5">
    <location>
        <begin position="151"/>
        <end position="186"/>
    </location>
</feature>
<feature type="compositionally biased region" description="Low complexity" evidence="3">
    <location>
        <begin position="1"/>
        <end position="41"/>
    </location>
</feature>
<proteinExistence type="predicted"/>
<keyword evidence="1" id="KW-0106">Calcium</keyword>
<dbReference type="EMBL" id="HACM01001315">
    <property type="protein sequence ID" value="CRZ01757.1"/>
    <property type="molecule type" value="Transcribed_RNA"/>
</dbReference>
<keyword evidence="2" id="KW-0175">Coiled coil</keyword>
<feature type="domain" description="EF-hand" evidence="5">
    <location>
        <begin position="188"/>
        <end position="220"/>
    </location>
</feature>
<evidence type="ECO:0000259" key="5">
    <source>
        <dbReference type="PROSITE" id="PS50222"/>
    </source>
</evidence>
<evidence type="ECO:0000256" key="2">
    <source>
        <dbReference type="SAM" id="Coils"/>
    </source>
</evidence>
<dbReference type="GO" id="GO:0005886">
    <property type="term" value="C:plasma membrane"/>
    <property type="evidence" value="ECO:0007669"/>
    <property type="project" value="TreeGrafter"/>
</dbReference>
<evidence type="ECO:0008006" key="7">
    <source>
        <dbReference type="Google" id="ProtNLM"/>
    </source>
</evidence>
<evidence type="ECO:0000256" key="3">
    <source>
        <dbReference type="SAM" id="MobiDB-lite"/>
    </source>
</evidence>
<dbReference type="AlphaFoldDB" id="A0A0H5QJD9"/>
<feature type="compositionally biased region" description="Polar residues" evidence="3">
    <location>
        <begin position="652"/>
        <end position="669"/>
    </location>
</feature>
<dbReference type="InterPro" id="IPR000261">
    <property type="entry name" value="EH_dom"/>
</dbReference>
<feature type="region of interest" description="Disordered" evidence="3">
    <location>
        <begin position="634"/>
        <end position="692"/>
    </location>
</feature>
<dbReference type="GO" id="GO:0016197">
    <property type="term" value="P:endosomal transport"/>
    <property type="evidence" value="ECO:0007669"/>
    <property type="project" value="TreeGrafter"/>
</dbReference>
<dbReference type="Gene3D" id="1.10.238.10">
    <property type="entry name" value="EF-hand"/>
    <property type="match status" value="1"/>
</dbReference>
<dbReference type="PROSITE" id="PS00018">
    <property type="entry name" value="EF_HAND_1"/>
    <property type="match status" value="1"/>
</dbReference>
<dbReference type="SUPFAM" id="SSF47473">
    <property type="entry name" value="EF-hand"/>
    <property type="match status" value="1"/>
</dbReference>
<dbReference type="InterPro" id="IPR018247">
    <property type="entry name" value="EF_Hand_1_Ca_BS"/>
</dbReference>
<evidence type="ECO:0000313" key="6">
    <source>
        <dbReference type="EMBL" id="CRZ01757.1"/>
    </source>
</evidence>
<dbReference type="PROSITE" id="PS50222">
    <property type="entry name" value="EF_HAND_2"/>
    <property type="match status" value="2"/>
</dbReference>
<protein>
    <recommendedName>
        <fullName evidence="7">Calmodulin</fullName>
    </recommendedName>
</protein>
<feature type="coiled-coil region" evidence="2">
    <location>
        <begin position="402"/>
        <end position="446"/>
    </location>
</feature>
<sequence length="692" mass="75895">PMMQPQQSSMMATQQPPMMQTQEPSMMLQHQMPMMQQSLLPGKHVPALQGNSSVGNALPNQQQRRPSLSSQQIQQAISHERQQQQSQPQPQVMNSNELLPRGVDYLDASPARQPPSGELSSRAQPIAQPVQGNQPAVPIDVNDSLWEITPDKRDTYLKYFDQADADKDGFVNGKEAKAFFTMSKLSSAVLRDIWLLSDIDQDNRLSKEEFTIAMHLTMTVRISGTALPAKLPDQLLRFHQMLTQSAQAIPQQQQPPQLLNQVSNNAPAPVVAKPAVQTAVAPPAAVVKPSGPTADQVAERAEVQRITASAKAQIEEQKIAVQGYQSRCPDYEEETHALRVDAKKLEETLATISEERRQHQALFDKVRAENAAVKADIERINGLIAADNQAYQDFLSKLALGNKELEAARATHAQLLKEAEDLKQRVQDKELAVVCVEQDIEETKKQIDHISEVSSYQMQILNRVSSDYDLKEKQAAELHAARQNLDRIKQAGSPVLNPTFVPAISSSAPVSPLRPDTLWAPSVSTSKTPSVQREEFAFPELNEADFGPSPSIGSNLLKTAPSTISREAVDLTAPPASVPFPARTASADAFQFPVSGAGANKVLFPDSGFDWSGDVSQRPAQTDDFSAKKYDVNPFEEGGWELPPKTIVEGSSDGSNPQISSNSRKQNASAPIEWPTANFDDAPNPPADWAQF</sequence>
<dbReference type="Pfam" id="PF12763">
    <property type="entry name" value="EH"/>
    <property type="match status" value="1"/>
</dbReference>
<dbReference type="PANTHER" id="PTHR11216:SF174">
    <property type="entry name" value="GH06923P"/>
    <property type="match status" value="1"/>
</dbReference>
<name>A0A0H5QJD9_9EUKA</name>
<dbReference type="GO" id="GO:0005737">
    <property type="term" value="C:cytoplasm"/>
    <property type="evidence" value="ECO:0007669"/>
    <property type="project" value="TreeGrafter"/>
</dbReference>
<feature type="domain" description="EH" evidence="4">
    <location>
        <begin position="152"/>
        <end position="236"/>
    </location>
</feature>
<dbReference type="InterPro" id="IPR011992">
    <property type="entry name" value="EF-hand-dom_pair"/>
</dbReference>
<dbReference type="InterPro" id="IPR002048">
    <property type="entry name" value="EF_hand_dom"/>
</dbReference>
<evidence type="ECO:0000259" key="4">
    <source>
        <dbReference type="PROSITE" id="PS50031"/>
    </source>
</evidence>
<dbReference type="PROSITE" id="PS50031">
    <property type="entry name" value="EH"/>
    <property type="match status" value="1"/>
</dbReference>